<organism evidence="1 2">
    <name type="scientific">Allacma fusca</name>
    <dbReference type="NCBI Taxonomy" id="39272"/>
    <lineage>
        <taxon>Eukaryota</taxon>
        <taxon>Metazoa</taxon>
        <taxon>Ecdysozoa</taxon>
        <taxon>Arthropoda</taxon>
        <taxon>Hexapoda</taxon>
        <taxon>Collembola</taxon>
        <taxon>Symphypleona</taxon>
        <taxon>Sminthuridae</taxon>
        <taxon>Allacma</taxon>
    </lineage>
</organism>
<dbReference type="AlphaFoldDB" id="A0A8J2K2L6"/>
<proteinExistence type="predicted"/>
<sequence>APLNKRSHRTNSRWLS</sequence>
<evidence type="ECO:0000313" key="2">
    <source>
        <dbReference type="Proteomes" id="UP000708208"/>
    </source>
</evidence>
<protein>
    <submittedName>
        <fullName evidence="1">Uncharacterized protein</fullName>
    </submittedName>
</protein>
<name>A0A8J2K2L6_9HEXA</name>
<comment type="caution">
    <text evidence="1">The sequence shown here is derived from an EMBL/GenBank/DDBJ whole genome shotgun (WGS) entry which is preliminary data.</text>
</comment>
<gene>
    <name evidence="1" type="ORF">AFUS01_LOCUS19545</name>
</gene>
<reference evidence="1" key="1">
    <citation type="submission" date="2021-06" db="EMBL/GenBank/DDBJ databases">
        <authorList>
            <person name="Hodson N. C."/>
            <person name="Mongue J. A."/>
            <person name="Jaron S. K."/>
        </authorList>
    </citation>
    <scope>NUCLEOTIDE SEQUENCE</scope>
</reference>
<feature type="non-terminal residue" evidence="1">
    <location>
        <position position="1"/>
    </location>
</feature>
<keyword evidence="2" id="KW-1185">Reference proteome</keyword>
<accession>A0A8J2K2L6</accession>
<dbReference type="Proteomes" id="UP000708208">
    <property type="component" value="Unassembled WGS sequence"/>
</dbReference>
<dbReference type="EMBL" id="CAJVCH010202923">
    <property type="protein sequence ID" value="CAG7730932.1"/>
    <property type="molecule type" value="Genomic_DNA"/>
</dbReference>
<evidence type="ECO:0000313" key="1">
    <source>
        <dbReference type="EMBL" id="CAG7730932.1"/>
    </source>
</evidence>